<dbReference type="Proteomes" id="UP000198611">
    <property type="component" value="Unassembled WGS sequence"/>
</dbReference>
<evidence type="ECO:0008006" key="4">
    <source>
        <dbReference type="Google" id="ProtNLM"/>
    </source>
</evidence>
<proteinExistence type="predicted"/>
<reference evidence="2 3" key="1">
    <citation type="submission" date="2016-10" db="EMBL/GenBank/DDBJ databases">
        <authorList>
            <person name="de Groot N.N."/>
        </authorList>
    </citation>
    <scope>NUCLEOTIDE SEQUENCE [LARGE SCALE GENOMIC DNA]</scope>
    <source>
        <strain evidence="2 3">HL3</strain>
    </source>
</reference>
<protein>
    <recommendedName>
        <fullName evidence="4">Permease</fullName>
    </recommendedName>
</protein>
<evidence type="ECO:0000313" key="2">
    <source>
        <dbReference type="EMBL" id="SFD30933.1"/>
    </source>
</evidence>
<organism evidence="2 3">
    <name type="scientific">Thiohalospira halophila DSM 15071</name>
    <dbReference type="NCBI Taxonomy" id="1123397"/>
    <lineage>
        <taxon>Bacteria</taxon>
        <taxon>Pseudomonadati</taxon>
        <taxon>Pseudomonadota</taxon>
        <taxon>Gammaproteobacteria</taxon>
        <taxon>Thiohalospirales</taxon>
        <taxon>Thiohalospiraceae</taxon>
        <taxon>Thiohalospira</taxon>
    </lineage>
</organism>
<name>A0A1I1RH59_9GAMM</name>
<accession>A0A1I1RH59</accession>
<keyword evidence="1" id="KW-1133">Transmembrane helix</keyword>
<evidence type="ECO:0000313" key="3">
    <source>
        <dbReference type="Proteomes" id="UP000198611"/>
    </source>
</evidence>
<dbReference type="RefSeq" id="WP_240308054.1">
    <property type="nucleotide sequence ID" value="NZ_FOMJ01000004.1"/>
</dbReference>
<feature type="transmembrane region" description="Helical" evidence="1">
    <location>
        <begin position="145"/>
        <end position="164"/>
    </location>
</feature>
<gene>
    <name evidence="2" type="ORF">SAMN05660831_01375</name>
</gene>
<sequence>MIAIAFISVFTVLGILAFLAQRRGGAAQHREAAAAGWQQLRWLLVRVPLAVVAASLAAPLVPAGPVSDWLGPESGLTGIAIASLFGGILPGGPVVAFPLVIVLEGAGAGRAQLVALITGWSVLAVHRLLIFEAPLLGWPLTLRRLAASLPLPFIAGLLAGWVVALGG</sequence>
<feature type="transmembrane region" description="Helical" evidence="1">
    <location>
        <begin position="43"/>
        <end position="64"/>
    </location>
</feature>
<dbReference type="AlphaFoldDB" id="A0A1I1RH59"/>
<keyword evidence="3" id="KW-1185">Reference proteome</keyword>
<feature type="transmembrane region" description="Helical" evidence="1">
    <location>
        <begin position="113"/>
        <end position="133"/>
    </location>
</feature>
<evidence type="ECO:0000256" key="1">
    <source>
        <dbReference type="SAM" id="Phobius"/>
    </source>
</evidence>
<dbReference type="STRING" id="1123397.SAMN05660831_01375"/>
<dbReference type="EMBL" id="FOMJ01000004">
    <property type="protein sequence ID" value="SFD30933.1"/>
    <property type="molecule type" value="Genomic_DNA"/>
</dbReference>
<feature type="transmembrane region" description="Helical" evidence="1">
    <location>
        <begin position="76"/>
        <end position="101"/>
    </location>
</feature>
<keyword evidence="1" id="KW-0472">Membrane</keyword>
<keyword evidence="1" id="KW-0812">Transmembrane</keyword>